<dbReference type="EMBL" id="JAVRBK010000004">
    <property type="protein sequence ID" value="KAK5644465.1"/>
    <property type="molecule type" value="Genomic_DNA"/>
</dbReference>
<sequence length="1614" mass="184726">MFAKALTFCFIFIQFSSIENKQSVYIINGKKPLNVVSERFLSFSIEPNDFLENLNDVQYMFQHLKPAFIRIAGQSTKNIQFSAENSSVSSESKHVITPLVWKQVYRWFVNTSLTPVFSINNGLNDTWSPEILRPFFETNEEIGFNCYWEMGYDCDTKLLPKYQEDLKSLKRVIERYPSATIVGGNTYSCTNIDLTRKVMEELNGTVEAIVWETSFAKRNVVPMSETPTWIIMQQAKYPETFASALQWARHIAESAGSSGYKVVFWKTSVKSLPDSVPFWIALLHKRLVGTTVLDISTNSRMQNGVEVSAHCAKQYSSQGALVLFIVNEGINNVTVPILVASLHPKTIEVQSYIVTSNDDNTIYCNGEKLSRSLLNTDHLVFIPKLQTFQVQSALNLNVPSKSVSFFVLPRAGMAICGYNNNTKDDILLLSRFNPTDSTKVSRLDVFKQKLEELKNVGQRKFGDSKAANDFNDFLTHKHGVPKLKKDKTSKLGEKPLKDKINSDYPRQIALELTKDEIKQILLERAKSRIEENNMSISNKELERTRKRVEVQKFKRFATVKPLKRRSNNRLRGKKHVKRDTGIRLAHTTFQNGGNVFADFAPANYGERDVDDTKEDVLRSGEQYVDERLKFLKGSRNGDSEVDEKSEYSIYEDFGSNNREDKLEFMGDGMRWMQHARVKRDTRSNVFKSKIDSNRINHVIVKKRQNTDRDIAAKLKSLKEKVENRIKMNNWIRNKQKKNVKDSRSRRTTVNEHNAFAYYTPKVLNGRLTRDNDVKVVKKMPSYSREEVVEFPPNKAMKRRSERALTDVDSKENLIEDERYNKITKMKAPMESVATPPNTIPTTDMPIYNSTMKHNQTENNTEHVSFNKEASEGGKSFFQVMLEQVATFIENIIDEASYRTSCVKDESGGWFNVLPSKSIGSFLDDNTKDILFDNTFRIAATIRIGSGIFVPFQCICGSKVEERGHGLSCSKDVERWARHSVLNELIKNGLSTAQIPSILEPAGMFRDDEKFPLEIRTEIVNRIKGGCAPLFIACKRGQTEVVEYLITVCRADLEQRGLYEVPDERSVHYATPLWCAAVSGKLSVVQRLVHYGADINSVSDTGSTPVRSACFMTHLEIVHYLVEHGADINRANYNGGTCLINSVQSVVLCNFLLNHGACVNARDIQSKTALHYAIQEHRLETTQLLIKHGADYFAKSRYGDDALQTACLKGAVRIFDYLVSTIDYSTDVLVNAHELLGSTFIHEHNDIIGAVHHWRTAIYLRESESSLLPKTPIMHPRASFRFQKEFSSSDELDNAMTDLDSIRIQSLLVTERILGPYHKDTVFRLMFRGASYVDVLRFQRCIDLWRRALEIRIEKDTILYSDTCFTAQALVKLMVDFNERRKCNEISECNDDQRFEDVVAVYELLVEDLEEARELAIIQPSHKRQVEGFDRVLRCITHLIYLMIQIANTYEKKVFVQRLIVNLRRINPKTITTEDSLVHLCVSKLNTLRSSYFMDEESVPIFPQREVIELLLDCGFDVNSRNGSNSTPLHIASSSYNFNSWLIKLLLEYGAHIDQPNSSGKRPTELLALNPLNDVYVLNYITLKCLCATVINKYKIRYRNQVPKSLEYLIQQHEH</sequence>
<evidence type="ECO:0000256" key="3">
    <source>
        <dbReference type="PROSITE-ProRule" id="PRU00023"/>
    </source>
</evidence>
<feature type="signal peptide" evidence="4">
    <location>
        <begin position="1"/>
        <end position="18"/>
    </location>
</feature>
<evidence type="ECO:0000313" key="6">
    <source>
        <dbReference type="Proteomes" id="UP001329430"/>
    </source>
</evidence>
<keyword evidence="6" id="KW-1185">Reference proteome</keyword>
<evidence type="ECO:0000256" key="1">
    <source>
        <dbReference type="ARBA" id="ARBA00022737"/>
    </source>
</evidence>
<evidence type="ECO:0000313" key="5">
    <source>
        <dbReference type="EMBL" id="KAK5644465.1"/>
    </source>
</evidence>
<dbReference type="Pfam" id="PF12796">
    <property type="entry name" value="Ank_2"/>
    <property type="match status" value="2"/>
</dbReference>
<dbReference type="SMART" id="SM00248">
    <property type="entry name" value="ANK"/>
    <property type="match status" value="8"/>
</dbReference>
<dbReference type="GO" id="GO:0000151">
    <property type="term" value="C:ubiquitin ligase complex"/>
    <property type="evidence" value="ECO:0007669"/>
    <property type="project" value="TreeGrafter"/>
</dbReference>
<dbReference type="SUPFAM" id="SSF48403">
    <property type="entry name" value="Ankyrin repeat"/>
    <property type="match status" value="2"/>
</dbReference>
<dbReference type="Pfam" id="PF13857">
    <property type="entry name" value="Ank_5"/>
    <property type="match status" value="1"/>
</dbReference>
<dbReference type="PANTHER" id="PTHR24173:SF82">
    <property type="entry name" value="FI19351P1"/>
    <property type="match status" value="1"/>
</dbReference>
<comment type="caution">
    <text evidence="5">The sequence shown here is derived from an EMBL/GenBank/DDBJ whole genome shotgun (WGS) entry which is preliminary data.</text>
</comment>
<protein>
    <recommendedName>
        <fullName evidence="7">Beta-N-acetylhexosaminidase</fullName>
    </recommendedName>
</protein>
<evidence type="ECO:0000256" key="2">
    <source>
        <dbReference type="ARBA" id="ARBA00023043"/>
    </source>
</evidence>
<feature type="repeat" description="ANK" evidence="3">
    <location>
        <begin position="1067"/>
        <end position="1099"/>
    </location>
</feature>
<feature type="repeat" description="ANK" evidence="3">
    <location>
        <begin position="1100"/>
        <end position="1132"/>
    </location>
</feature>
<dbReference type="PROSITE" id="PS50088">
    <property type="entry name" value="ANK_REPEAT"/>
    <property type="match status" value="4"/>
</dbReference>
<dbReference type="Gene3D" id="3.20.20.80">
    <property type="entry name" value="Glycosidases"/>
    <property type="match status" value="1"/>
</dbReference>
<organism evidence="5 6">
    <name type="scientific">Pyrocoelia pectoralis</name>
    <dbReference type="NCBI Taxonomy" id="417401"/>
    <lineage>
        <taxon>Eukaryota</taxon>
        <taxon>Metazoa</taxon>
        <taxon>Ecdysozoa</taxon>
        <taxon>Arthropoda</taxon>
        <taxon>Hexapoda</taxon>
        <taxon>Insecta</taxon>
        <taxon>Pterygota</taxon>
        <taxon>Neoptera</taxon>
        <taxon>Endopterygota</taxon>
        <taxon>Coleoptera</taxon>
        <taxon>Polyphaga</taxon>
        <taxon>Elateriformia</taxon>
        <taxon>Elateroidea</taxon>
        <taxon>Lampyridae</taxon>
        <taxon>Lampyrinae</taxon>
        <taxon>Pyrocoelia</taxon>
    </lineage>
</organism>
<name>A0AAN7ZFM3_9COLE</name>
<keyword evidence="2 3" id="KW-0040">ANK repeat</keyword>
<dbReference type="Proteomes" id="UP001329430">
    <property type="component" value="Chromosome 4"/>
</dbReference>
<feature type="repeat" description="ANK" evidence="3">
    <location>
        <begin position="1164"/>
        <end position="1196"/>
    </location>
</feature>
<keyword evidence="4" id="KW-0732">Signal</keyword>
<dbReference type="InterPro" id="IPR002110">
    <property type="entry name" value="Ankyrin_rpt"/>
</dbReference>
<reference evidence="5 6" key="1">
    <citation type="journal article" date="2024" name="Insects">
        <title>An Improved Chromosome-Level Genome Assembly of the Firefly Pyrocoelia pectoralis.</title>
        <authorList>
            <person name="Fu X."/>
            <person name="Meyer-Rochow V.B."/>
            <person name="Ballantyne L."/>
            <person name="Zhu X."/>
        </authorList>
    </citation>
    <scope>NUCLEOTIDE SEQUENCE [LARGE SCALE GENOMIC DNA]</scope>
    <source>
        <strain evidence="5">XCY_ONT2</strain>
    </source>
</reference>
<dbReference type="PROSITE" id="PS50297">
    <property type="entry name" value="ANK_REP_REGION"/>
    <property type="match status" value="4"/>
</dbReference>
<dbReference type="PANTHER" id="PTHR24173">
    <property type="entry name" value="ANKYRIN REPEAT CONTAINING"/>
    <property type="match status" value="1"/>
</dbReference>
<proteinExistence type="predicted"/>
<feature type="chain" id="PRO_5042968485" description="Beta-N-acetylhexosaminidase" evidence="4">
    <location>
        <begin position="19"/>
        <end position="1614"/>
    </location>
</feature>
<feature type="repeat" description="ANK" evidence="3">
    <location>
        <begin position="1523"/>
        <end position="1557"/>
    </location>
</feature>
<dbReference type="Gene3D" id="1.25.40.20">
    <property type="entry name" value="Ankyrin repeat-containing domain"/>
    <property type="match status" value="2"/>
</dbReference>
<dbReference type="FunFam" id="1.25.40.20:FF:000466">
    <property type="entry name" value="Mann-cup, isoform B"/>
    <property type="match status" value="1"/>
</dbReference>
<evidence type="ECO:0000256" key="4">
    <source>
        <dbReference type="SAM" id="SignalP"/>
    </source>
</evidence>
<dbReference type="InterPro" id="IPR036770">
    <property type="entry name" value="Ankyrin_rpt-contain_sf"/>
</dbReference>
<evidence type="ECO:0008006" key="7">
    <source>
        <dbReference type="Google" id="ProtNLM"/>
    </source>
</evidence>
<keyword evidence="1" id="KW-0677">Repeat</keyword>
<accession>A0AAN7ZFM3</accession>
<dbReference type="GO" id="GO:0006511">
    <property type="term" value="P:ubiquitin-dependent protein catabolic process"/>
    <property type="evidence" value="ECO:0007669"/>
    <property type="project" value="TreeGrafter"/>
</dbReference>
<gene>
    <name evidence="5" type="ORF">RI129_005765</name>
</gene>